<dbReference type="SUPFAM" id="SSF49879">
    <property type="entry name" value="SMAD/FHA domain"/>
    <property type="match status" value="1"/>
</dbReference>
<dbReference type="InterPro" id="IPR046883">
    <property type="entry name" value="T6SS_FHA_C"/>
</dbReference>
<sequence>MTPSNFERLLSLVVENPQALQHGSQPRHSFGSDGGTIGSQGADWELHDLSRSVHRQHCEIRHEDGGFLVIDRCGETLVNDQMQPLGPNASARLRHGDKLRIGPFWIGVHLDNDFHSLPDPARSLAEHDLGEFLHVPTHYVDSTRDDTPYDIEGECRQRPGWAEFQSLAEPLSPKGLLDPLEALDAVRNLTQSTDSNSPAIDPHHYGHTLLAAQADASTTPFEAIYGSPTPDTGACPMLEQEIQTPASREWLQRQLSDGADPASLVEPLLEGLGAPLGSVDGAEVHALLHEAGRTLGALIRGLSALNVPLPGEQQRISLAGRTLQPIEDNPLRLGQNYQETVRALFSAQRSAVHLSPSAAVEESLEHIHRQQVAVYKAITAGLGALLQAFSPEQLQQRFQRYRNGQTGQPPADDWAWRMYEHYYGELTSGRQQGFDKLFWEVFEPAFDQALRAEVG</sequence>
<dbReference type="GeneID" id="49616718"/>
<evidence type="ECO:0000259" key="2">
    <source>
        <dbReference type="Pfam" id="PF20232"/>
    </source>
</evidence>
<evidence type="ECO:0000313" key="3">
    <source>
        <dbReference type="EMBL" id="AXM98851.1"/>
    </source>
</evidence>
<dbReference type="AlphaFoldDB" id="A0AAD0R6N2"/>
<protein>
    <submittedName>
        <fullName evidence="3">Type VI secretion system-associated FHA domain protein TagH</fullName>
    </submittedName>
</protein>
<name>A0AAD0R6N2_PSEDL</name>
<accession>A0AAD0R6N2</accession>
<organism evidence="3 4">
    <name type="scientific">Pseudomonas plecoglossicida</name>
    <dbReference type="NCBI Taxonomy" id="70775"/>
    <lineage>
        <taxon>Bacteria</taxon>
        <taxon>Pseudomonadati</taxon>
        <taxon>Pseudomonadota</taxon>
        <taxon>Gammaproteobacteria</taxon>
        <taxon>Pseudomonadales</taxon>
        <taxon>Pseudomonadaceae</taxon>
        <taxon>Pseudomonas</taxon>
    </lineage>
</organism>
<feature type="domain" description="FHA" evidence="1">
    <location>
        <begin position="36"/>
        <end position="102"/>
    </location>
</feature>
<dbReference type="InterPro" id="IPR000253">
    <property type="entry name" value="FHA_dom"/>
</dbReference>
<dbReference type="Pfam" id="PF00498">
    <property type="entry name" value="FHA"/>
    <property type="match status" value="1"/>
</dbReference>
<dbReference type="NCBIfam" id="TIGR03354">
    <property type="entry name" value="VI_FHA"/>
    <property type="match status" value="1"/>
</dbReference>
<dbReference type="Gene3D" id="2.60.200.20">
    <property type="match status" value="1"/>
</dbReference>
<dbReference type="InterPro" id="IPR017735">
    <property type="entry name" value="T6SS_FHA"/>
</dbReference>
<feature type="domain" description="Type VI secretion system FHA" evidence="2">
    <location>
        <begin position="270"/>
        <end position="448"/>
    </location>
</feature>
<reference evidence="3 4" key="1">
    <citation type="submission" date="2018-07" db="EMBL/GenBank/DDBJ databases">
        <title>Complete genome sequence of a Pseudomonas plecoglossicida strain pathogenic to the marine fish, Larimichthys crocea.</title>
        <authorList>
            <person name="Tao Z."/>
        </authorList>
    </citation>
    <scope>NUCLEOTIDE SEQUENCE [LARGE SCALE GENOMIC DNA]</scope>
    <source>
        <strain evidence="3 4">XSDHY-P</strain>
    </source>
</reference>
<gene>
    <name evidence="3" type="primary">tagH</name>
    <name evidence="3" type="ORF">DVB73_25150</name>
</gene>
<proteinExistence type="predicted"/>
<dbReference type="InterPro" id="IPR008984">
    <property type="entry name" value="SMAD_FHA_dom_sf"/>
</dbReference>
<dbReference type="CDD" id="cd00060">
    <property type="entry name" value="FHA"/>
    <property type="match status" value="1"/>
</dbReference>
<dbReference type="Pfam" id="PF20232">
    <property type="entry name" value="T6SS_FHA_C"/>
    <property type="match status" value="1"/>
</dbReference>
<dbReference type="RefSeq" id="WP_016393539.1">
    <property type="nucleotide sequence ID" value="NZ_BSOM01000002.1"/>
</dbReference>
<dbReference type="EMBL" id="CP031146">
    <property type="protein sequence ID" value="AXM98851.1"/>
    <property type="molecule type" value="Genomic_DNA"/>
</dbReference>
<dbReference type="Proteomes" id="UP000256503">
    <property type="component" value="Chromosome"/>
</dbReference>
<evidence type="ECO:0000313" key="4">
    <source>
        <dbReference type="Proteomes" id="UP000256503"/>
    </source>
</evidence>
<evidence type="ECO:0000259" key="1">
    <source>
        <dbReference type="Pfam" id="PF00498"/>
    </source>
</evidence>